<dbReference type="PANTHER" id="PTHR13190">
    <property type="entry name" value="AUTOPHAGY-RELATED 2, ISOFORM A"/>
    <property type="match status" value="1"/>
</dbReference>
<evidence type="ECO:0000313" key="13">
    <source>
        <dbReference type="Proteomes" id="UP000036987"/>
    </source>
</evidence>
<evidence type="ECO:0000256" key="11">
    <source>
        <dbReference type="ARBA" id="ARBA00024615"/>
    </source>
</evidence>
<dbReference type="GO" id="GO:0043495">
    <property type="term" value="F:protein-membrane adaptor activity"/>
    <property type="evidence" value="ECO:0000318"/>
    <property type="project" value="GO_Central"/>
</dbReference>
<keyword evidence="8" id="KW-0445">Lipid transport</keyword>
<evidence type="ECO:0000256" key="7">
    <source>
        <dbReference type="ARBA" id="ARBA00023006"/>
    </source>
</evidence>
<dbReference type="GO" id="GO:0034045">
    <property type="term" value="C:phagophore assembly site membrane"/>
    <property type="evidence" value="ECO:0007669"/>
    <property type="project" value="UniProtKB-SubCell"/>
</dbReference>
<dbReference type="GO" id="GO:0034727">
    <property type="term" value="P:piecemeal microautophagy of the nucleus"/>
    <property type="evidence" value="ECO:0000318"/>
    <property type="project" value="GO_Central"/>
</dbReference>
<comment type="caution">
    <text evidence="12">The sequence shown here is derived from an EMBL/GenBank/DDBJ whole genome shotgun (WGS) entry which is preliminary data.</text>
</comment>
<proteinExistence type="inferred from homology"/>
<dbReference type="OrthoDB" id="18982at2759"/>
<evidence type="ECO:0000256" key="1">
    <source>
        <dbReference type="ARBA" id="ARBA00004406"/>
    </source>
</evidence>
<evidence type="ECO:0000256" key="10">
    <source>
        <dbReference type="ARBA" id="ARBA00024479"/>
    </source>
</evidence>
<dbReference type="InterPro" id="IPR026849">
    <property type="entry name" value="ATG2"/>
</dbReference>
<dbReference type="Proteomes" id="UP000036987">
    <property type="component" value="Unassembled WGS sequence"/>
</dbReference>
<comment type="subcellular location">
    <subcellularLocation>
        <location evidence="1">Endoplasmic reticulum membrane</location>
        <topology evidence="1">Peripheral membrane protein</topology>
    </subcellularLocation>
    <subcellularLocation>
        <location evidence="2">Preautophagosomal structure membrane</location>
        <topology evidence="2">Peripheral membrane protein</topology>
    </subcellularLocation>
</comment>
<dbReference type="EMBL" id="LFYR01000650">
    <property type="protein sequence ID" value="KMZ71899.1"/>
    <property type="molecule type" value="Genomic_DNA"/>
</dbReference>
<evidence type="ECO:0000256" key="9">
    <source>
        <dbReference type="ARBA" id="ARBA00023136"/>
    </source>
</evidence>
<sequence>MNIDEFFECIDGMTSSHASMANSGIWNWTCSLFNAITATSSLASGCEHIPPEQQNVETNLKASITAFTIALSFNDEHWSNRLTDGSNMMDGLYGTTYQSISSVNMTKNLYSDCYSFGDNDNPTKEDSSRHNINILSATCLDLSLILLIFPEHTKFKVTVRHIKIDDHLYAVNETLSSFFKCQNDNNAETCPVHCLQSRVRDAMPSFHFCASESETKSHSVVQSVSDSTEESQDANLYPGKPLKVTLFESFEDCCGEYSFSSTDQNMRSFTPASFSLKLPQFNLWIDLHLMNLLINLFNQVRNSLGTNRRRDSESNLTDVCGNCKDTKKDKYTNKTTAKLREILQGNIVIPNSRIMLCFCSENSNTPQLFCWDKFIALDFSPFSSLIKNRVPFPMEKSQNHSSITSTSISLNFGNLDIYLVKASDENTSGSRSQLAYNHHFYAYKILSTVSEMDDYHHSSFNMLWQKAPMNDPWIGRDALKLAESQDPRSRNKSNGHGYKFVSSPTAKDIVEVNSHVREDIFLCSAFLVHIQLSSVFVYLSYREYNLLYALLKQTMNILCLDTQNESHEHIKNDQLATGNSGVQSSVLLKFDNLHLCIIMDEVVEMNSSIQSDLLGSWNKFTLKIEKFELLLVSNISGIYGANFFWMSHNEGDLWGTIVDGNESSDSHDFLLITCKKSALKRGDGEGRNTISYGPVGTSITHLHNPETLQGFTSISFQCGTIIAPSFRLDWFDKIKSFFLLPSFEDNGDDSFVQNDVKYELSFFLDLIDIALSYEPHIISDPLSDSEYCYDNLNKAPGQQKVGCILAAASLNFSDDIRDSNYMIRLQDVGLLICQWSRIERERNYDAHYLRESGYVKIASDTLVSSVVRTNVQGGVPWEIEFSDSHIKLDTCSDTTWGLVCLISQILQLFAPVMEDSLVHLQSRWSSTKEAHDLLEKSKMSEHSESSYENCQSTGLMDEILDDFFHLQDNQLSHHLQSGDLSSKDNLRISSNAKFGDQSAFVGISSLNATSSEKVSSKRHEILQSSFLNIPEIIESYNIPESLPPNKLFIESQASNGASSVNFPERGAPGNGKDGWYQSSSIIIDENYISANNIYKESEVCQSDMSSVNVFSTNACKAKGIILVKNIDIRWRMFGGSDWPEARKNRSRWLRSSTRDESACLELHLVGLGVQHDFYPDGEMYVSKLSLSLHDFHLHDNSKDAPWKMVLGYYHSKYHTRESCAKSLKLDLESVRPDPSIPLEEYRLLLALLPIRLHLDQSQLNFLINFFGLGASGDESSDWHNEPDKQGMSRSKQEAFAEEALLPFFQKCEIRPLVVRIDYIPRNIDLAALRGGNYIQLINLVHWKGIDLQLKHVNTAGIYGWNGICEVIVEEWLEDISKNQVHKVLKGLKPIQSFFSVTSGATKMVSLPIKNYKKDRKLIQGMQRGAITFLRSVTLEAVGLGVHLAAGAHDILLQTEYALASTPLSLPLGRNKAMTNVRSNQPKDAQQGMQQAYESIGDGLGRSASALVGTPMKTYQRGAGAGMAIASVIRSVPSAAVAPASAAARAMHCALLGVRNSLDPEHMKESMDKYLGSSQSQDHR</sequence>
<reference evidence="13" key="1">
    <citation type="journal article" date="2016" name="Nature">
        <title>The genome of the seagrass Zostera marina reveals angiosperm adaptation to the sea.</title>
        <authorList>
            <person name="Olsen J.L."/>
            <person name="Rouze P."/>
            <person name="Verhelst B."/>
            <person name="Lin Y.-C."/>
            <person name="Bayer T."/>
            <person name="Collen J."/>
            <person name="Dattolo E."/>
            <person name="De Paoli E."/>
            <person name="Dittami S."/>
            <person name="Maumus F."/>
            <person name="Michel G."/>
            <person name="Kersting A."/>
            <person name="Lauritano C."/>
            <person name="Lohaus R."/>
            <person name="Toepel M."/>
            <person name="Tonon T."/>
            <person name="Vanneste K."/>
            <person name="Amirebrahimi M."/>
            <person name="Brakel J."/>
            <person name="Bostroem C."/>
            <person name="Chovatia M."/>
            <person name="Grimwood J."/>
            <person name="Jenkins J.W."/>
            <person name="Jueterbock A."/>
            <person name="Mraz A."/>
            <person name="Stam W.T."/>
            <person name="Tice H."/>
            <person name="Bornberg-Bauer E."/>
            <person name="Green P.J."/>
            <person name="Pearson G.A."/>
            <person name="Procaccini G."/>
            <person name="Duarte C.M."/>
            <person name="Schmutz J."/>
            <person name="Reusch T.B.H."/>
            <person name="Van de Peer Y."/>
        </authorList>
    </citation>
    <scope>NUCLEOTIDE SEQUENCE [LARGE SCALE GENOMIC DNA]</scope>
    <source>
        <strain evidence="13">cv. Finnish</strain>
    </source>
</reference>
<dbReference type="PANTHER" id="PTHR13190:SF1">
    <property type="entry name" value="AUTOPHAGY-RELATED 2, ISOFORM A"/>
    <property type="match status" value="1"/>
</dbReference>
<comment type="catalytic activity">
    <reaction evidence="11">
        <text>a 1,2-diacyl-sn-glycero-3-phosphoethanolamine(in) = a 1,2-diacyl-sn-glycero-3-phosphoethanolamine(out)</text>
        <dbReference type="Rhea" id="RHEA:38895"/>
        <dbReference type="ChEBI" id="CHEBI:64612"/>
    </reaction>
</comment>
<keyword evidence="9" id="KW-0472">Membrane</keyword>
<evidence type="ECO:0000256" key="6">
    <source>
        <dbReference type="ARBA" id="ARBA00022824"/>
    </source>
</evidence>
<dbReference type="GO" id="GO:0061709">
    <property type="term" value="P:reticulophagy"/>
    <property type="evidence" value="ECO:0000318"/>
    <property type="project" value="GO_Central"/>
</dbReference>
<dbReference type="GO" id="GO:0000422">
    <property type="term" value="P:autophagy of mitochondrion"/>
    <property type="evidence" value="ECO:0000318"/>
    <property type="project" value="GO_Central"/>
</dbReference>
<dbReference type="GO" id="GO:0061908">
    <property type="term" value="C:phagophore"/>
    <property type="evidence" value="ECO:0000318"/>
    <property type="project" value="GO_Central"/>
</dbReference>
<protein>
    <recommendedName>
        <fullName evidence="4">Autophagy-related protein 2</fullName>
    </recommendedName>
</protein>
<evidence type="ECO:0000256" key="4">
    <source>
        <dbReference type="ARBA" id="ARBA00018070"/>
    </source>
</evidence>
<evidence type="ECO:0000256" key="3">
    <source>
        <dbReference type="ARBA" id="ARBA00009714"/>
    </source>
</evidence>
<dbReference type="Pfam" id="PF13329">
    <property type="entry name" value="ATG2_CAD"/>
    <property type="match status" value="2"/>
</dbReference>
<name>A0A0K9PSG5_ZOSMR</name>
<comment type="similarity">
    <text evidence="3">Belongs to the ATG2 family.</text>
</comment>
<dbReference type="OMA" id="SEECKSD"/>
<dbReference type="GO" id="GO:0061723">
    <property type="term" value="P:glycophagy"/>
    <property type="evidence" value="ECO:0000318"/>
    <property type="project" value="GO_Central"/>
</dbReference>
<dbReference type="GO" id="GO:0000407">
    <property type="term" value="C:phagophore assembly site"/>
    <property type="evidence" value="ECO:0000318"/>
    <property type="project" value="GO_Central"/>
</dbReference>
<dbReference type="GO" id="GO:0005789">
    <property type="term" value="C:endoplasmic reticulum membrane"/>
    <property type="evidence" value="ECO:0007669"/>
    <property type="project" value="UniProtKB-SubCell"/>
</dbReference>
<gene>
    <name evidence="12" type="ORF">ZOSMA_172G00280</name>
</gene>
<evidence type="ECO:0000313" key="12">
    <source>
        <dbReference type="EMBL" id="KMZ71899.1"/>
    </source>
</evidence>
<dbReference type="GO" id="GO:0032266">
    <property type="term" value="F:phosphatidylinositol-3-phosphate binding"/>
    <property type="evidence" value="ECO:0000318"/>
    <property type="project" value="GO_Central"/>
</dbReference>
<dbReference type="GO" id="GO:0000425">
    <property type="term" value="P:pexophagy"/>
    <property type="evidence" value="ECO:0000318"/>
    <property type="project" value="GO_Central"/>
</dbReference>
<keyword evidence="6" id="KW-0256">Endoplasmic reticulum</keyword>
<dbReference type="GO" id="GO:0000045">
    <property type="term" value="P:autophagosome assembly"/>
    <property type="evidence" value="ECO:0000318"/>
    <property type="project" value="GO_Central"/>
</dbReference>
<comment type="catalytic activity">
    <reaction evidence="10">
        <text>a 1,2-diacyl-sn-glycero-3-phospho-L-serine(in) = a 1,2-diacyl-sn-glycero-3-phospho-L-serine(out)</text>
        <dbReference type="Rhea" id="RHEA:38663"/>
        <dbReference type="ChEBI" id="CHEBI:57262"/>
    </reaction>
</comment>
<accession>A0A0K9PSG5</accession>
<dbReference type="STRING" id="29655.A0A0K9PSG5"/>
<evidence type="ECO:0000256" key="2">
    <source>
        <dbReference type="ARBA" id="ARBA00004623"/>
    </source>
</evidence>
<evidence type="ECO:0000256" key="5">
    <source>
        <dbReference type="ARBA" id="ARBA00022448"/>
    </source>
</evidence>
<organism evidence="12 13">
    <name type="scientific">Zostera marina</name>
    <name type="common">Eelgrass</name>
    <dbReference type="NCBI Taxonomy" id="29655"/>
    <lineage>
        <taxon>Eukaryota</taxon>
        <taxon>Viridiplantae</taxon>
        <taxon>Streptophyta</taxon>
        <taxon>Embryophyta</taxon>
        <taxon>Tracheophyta</taxon>
        <taxon>Spermatophyta</taxon>
        <taxon>Magnoliopsida</taxon>
        <taxon>Liliopsida</taxon>
        <taxon>Zosteraceae</taxon>
        <taxon>Zostera</taxon>
    </lineage>
</organism>
<evidence type="ECO:0000256" key="8">
    <source>
        <dbReference type="ARBA" id="ARBA00023055"/>
    </source>
</evidence>
<keyword evidence="5" id="KW-0813">Transport</keyword>
<keyword evidence="13" id="KW-1185">Reference proteome</keyword>
<keyword evidence="7" id="KW-0072">Autophagy</keyword>
<dbReference type="GO" id="GO:0006869">
    <property type="term" value="P:lipid transport"/>
    <property type="evidence" value="ECO:0007669"/>
    <property type="project" value="UniProtKB-KW"/>
</dbReference>